<dbReference type="AlphaFoldDB" id="A0A1Q2D8K0"/>
<keyword evidence="10" id="KW-0282">Flagellum</keyword>
<dbReference type="PANTHER" id="PTHR30046:SF0">
    <property type="entry name" value="FLAGELLAR M-RING PROTEIN"/>
    <property type="match status" value="1"/>
</dbReference>
<dbReference type="Pfam" id="PF08345">
    <property type="entry name" value="YscJ_FliF_C"/>
    <property type="match status" value="1"/>
</dbReference>
<dbReference type="PANTHER" id="PTHR30046">
    <property type="entry name" value="FLAGELLAR M-RING PROTEIN"/>
    <property type="match status" value="1"/>
</dbReference>
<keyword evidence="11" id="KW-1185">Reference proteome</keyword>
<evidence type="ECO:0000256" key="7">
    <source>
        <dbReference type="ARBA" id="ARBA00023136"/>
    </source>
</evidence>
<keyword evidence="10" id="KW-0969">Cilium</keyword>
<protein>
    <recommendedName>
        <fullName evidence="9">Flagellar M-ring protein</fullName>
    </recommendedName>
</protein>
<evidence type="ECO:0000256" key="3">
    <source>
        <dbReference type="ARBA" id="ARBA00007971"/>
    </source>
</evidence>
<dbReference type="KEGG" id="vpi:BW732_10355"/>
<dbReference type="InterPro" id="IPR006182">
    <property type="entry name" value="FliF_N_dom"/>
</dbReference>
<keyword evidence="7" id="KW-0472">Membrane</keyword>
<comment type="subcellular location">
    <subcellularLocation>
        <location evidence="1 9">Bacterial flagellum basal body</location>
    </subcellularLocation>
    <subcellularLocation>
        <location evidence="2">Cell membrane</location>
        <topology evidence="2">Multi-pass membrane protein</topology>
    </subcellularLocation>
</comment>
<dbReference type="Gene3D" id="3.30.300.30">
    <property type="match status" value="1"/>
</dbReference>
<name>A0A1Q2D8K0_9ENTE</name>
<dbReference type="GO" id="GO:0009431">
    <property type="term" value="C:bacterial-type flagellum basal body, MS ring"/>
    <property type="evidence" value="ECO:0007669"/>
    <property type="project" value="InterPro"/>
</dbReference>
<evidence type="ECO:0000256" key="6">
    <source>
        <dbReference type="ARBA" id="ARBA00022989"/>
    </source>
</evidence>
<comment type="similarity">
    <text evidence="3 9">Belongs to the FliF family.</text>
</comment>
<accession>A0A1Q2D8K0</accession>
<keyword evidence="10" id="KW-0966">Cell projection</keyword>
<dbReference type="GO" id="GO:0003774">
    <property type="term" value="F:cytoskeletal motor activity"/>
    <property type="evidence" value="ECO:0007669"/>
    <property type="project" value="InterPro"/>
</dbReference>
<dbReference type="InterPro" id="IPR000067">
    <property type="entry name" value="FlgMring_FliF"/>
</dbReference>
<dbReference type="Pfam" id="PF01514">
    <property type="entry name" value="YscJ_FliF"/>
    <property type="match status" value="1"/>
</dbReference>
<dbReference type="NCBIfam" id="TIGR00206">
    <property type="entry name" value="fliF"/>
    <property type="match status" value="1"/>
</dbReference>
<keyword evidence="6" id="KW-1133">Transmembrane helix</keyword>
<proteinExistence type="inferred from homology"/>
<evidence type="ECO:0000256" key="4">
    <source>
        <dbReference type="ARBA" id="ARBA00022475"/>
    </source>
</evidence>
<evidence type="ECO:0000256" key="5">
    <source>
        <dbReference type="ARBA" id="ARBA00022692"/>
    </source>
</evidence>
<dbReference type="GO" id="GO:0071973">
    <property type="term" value="P:bacterial-type flagellum-dependent cell motility"/>
    <property type="evidence" value="ECO:0007669"/>
    <property type="project" value="InterPro"/>
</dbReference>
<comment type="function">
    <text evidence="9">The M ring may be actively involved in energy transduction.</text>
</comment>
<keyword evidence="5" id="KW-0812">Transmembrane</keyword>
<dbReference type="InterPro" id="IPR013556">
    <property type="entry name" value="Flag_M-ring_C"/>
</dbReference>
<dbReference type="Proteomes" id="UP000188246">
    <property type="component" value="Chromosome"/>
</dbReference>
<dbReference type="STRING" id="633807.BW732_10355"/>
<keyword evidence="4" id="KW-1003">Cell membrane</keyword>
<keyword evidence="8 9" id="KW-0975">Bacterial flagellum</keyword>
<evidence type="ECO:0000256" key="8">
    <source>
        <dbReference type="ARBA" id="ARBA00023143"/>
    </source>
</evidence>
<evidence type="ECO:0000256" key="2">
    <source>
        <dbReference type="ARBA" id="ARBA00004651"/>
    </source>
</evidence>
<dbReference type="RefSeq" id="WP_077276649.1">
    <property type="nucleotide sequence ID" value="NZ_CP019609.1"/>
</dbReference>
<dbReference type="OrthoDB" id="9807026at2"/>
<sequence length="526" mass="58312">MEMLQGIKDKFLSGWLKLSTVKKVATIATLISIILVIGLTLYFSNKTTYKVLFSDLGEAESGVVIENLESKNIKYKLENNGTKILIDETQVDKARIDLAVENKLPSQSTGFEIFDDKGMMTTDEDRKIMYQRAVTGELERSIESLDSVKKAKVMLVLPDRSIFEEKDKEASASIVLTLEPTAKLSDTVISGIANLTSGAVENLPLKNIKIVDDKGNTLSSFLDTSNKATATDLVSKYQAIKSDYEKSLEEKTLTLLSAVFDPDKVKVSVNTELDFDSIERTTVTYGDTKIRSENVQATGNQINRQEVQGGNVNDNVENVVGNNNNDGKTFNRSVNNEVDTETVKVLGAPGAVKKITASVLINGDVSNVERQRLEQIVQSAIGFDRERGDNVTIQGMNFAQEPEEVEGDVVEMNGVMEMLQTNWIWLALGGILAVITPLIIWLIRRRVKQKREADLVEPIDLGQKVDLVVDDTGLVEDPLDTLIQTRQEKIDDAQNESLTAENKAKEYAKSNPELAAELIKVWMKEK</sequence>
<gene>
    <name evidence="10" type="ORF">BW732_10355</name>
</gene>
<dbReference type="PRINTS" id="PR01009">
    <property type="entry name" value="FLGMRINGFLIF"/>
</dbReference>
<dbReference type="InterPro" id="IPR043427">
    <property type="entry name" value="YscJ/FliF"/>
</dbReference>
<evidence type="ECO:0000313" key="10">
    <source>
        <dbReference type="EMBL" id="AQP54563.1"/>
    </source>
</evidence>
<dbReference type="EMBL" id="CP019609">
    <property type="protein sequence ID" value="AQP54563.1"/>
    <property type="molecule type" value="Genomic_DNA"/>
</dbReference>
<evidence type="ECO:0000313" key="11">
    <source>
        <dbReference type="Proteomes" id="UP000188246"/>
    </source>
</evidence>
<dbReference type="PIRSF" id="PIRSF004862">
    <property type="entry name" value="FliF"/>
    <property type="match status" value="1"/>
</dbReference>
<evidence type="ECO:0000256" key="1">
    <source>
        <dbReference type="ARBA" id="ARBA00004117"/>
    </source>
</evidence>
<reference evidence="10 11" key="1">
    <citation type="journal article" date="2010" name="Int. J. Syst. Evol. Microbiol.">
        <title>Vagococcus penaei sp. nov., isolated from spoilage microbiota of cooked shrimp (Penaeus vannamei).</title>
        <authorList>
            <person name="Jaffres E."/>
            <person name="Prevost H."/>
            <person name="Rossero A."/>
            <person name="Joffraud J.J."/>
            <person name="Dousset X."/>
        </authorList>
    </citation>
    <scope>NUCLEOTIDE SEQUENCE [LARGE SCALE GENOMIC DNA]</scope>
    <source>
        <strain evidence="10 11">CD276</strain>
    </source>
</reference>
<dbReference type="InterPro" id="IPR045851">
    <property type="entry name" value="AMP-bd_C_sf"/>
</dbReference>
<organism evidence="10 11">
    <name type="scientific">Vagococcus penaei</name>
    <dbReference type="NCBI Taxonomy" id="633807"/>
    <lineage>
        <taxon>Bacteria</taxon>
        <taxon>Bacillati</taxon>
        <taxon>Bacillota</taxon>
        <taxon>Bacilli</taxon>
        <taxon>Lactobacillales</taxon>
        <taxon>Enterococcaceae</taxon>
        <taxon>Vagococcus</taxon>
    </lineage>
</organism>
<evidence type="ECO:0000256" key="9">
    <source>
        <dbReference type="PIRNR" id="PIRNR004862"/>
    </source>
</evidence>
<dbReference type="GO" id="GO:0005886">
    <property type="term" value="C:plasma membrane"/>
    <property type="evidence" value="ECO:0007669"/>
    <property type="project" value="UniProtKB-SubCell"/>
</dbReference>